<gene>
    <name evidence="2" type="ORF">SAMN05444972_101132</name>
</gene>
<keyword evidence="3" id="KW-1185">Reference proteome</keyword>
<feature type="transmembrane region" description="Helical" evidence="1">
    <location>
        <begin position="261"/>
        <end position="281"/>
    </location>
</feature>
<feature type="transmembrane region" description="Helical" evidence="1">
    <location>
        <begin position="21"/>
        <end position="37"/>
    </location>
</feature>
<dbReference type="EMBL" id="FPAA01000001">
    <property type="protein sequence ID" value="SFS31427.1"/>
    <property type="molecule type" value="Genomic_DNA"/>
</dbReference>
<sequence>MSTMVAVVRRECGLLLRKKKIWIAYIAYVALWLWVIVPMEIEPIPLQLRGAFFFNRLNYILFFAMLFFSLIGVYGARSTRLSEFSQLMMTSPISNGELMWGRWMSQAIGVLLWTLFTIMIQFLWYQWGGVPATQLGNDVFYTGMMVGSGVLFSHALGFSLGMMGRGVWIYFLVTSGWLALFWVWSQVENHDIHAYHPMLSLFMPASLYVWVDEIYSGWGISLQLASGLLHQGMIAMLTLLVLGIAWGIFLPKRRIPWERKWNLPVIGILFIPFLCLGFLRYQGIASEWQRYQKEGEFYAHSIEKKKTSEVNWTLETMKLNVSFPRERFLVVKSSSQVVNHSRKKKGELWMTLYHSFKIQAITGKNVASWSRKGDGIHLHFKKPLAEGESTNIHFRYQGNPERIWQQTGRVKTGVVEEEGVFLRKEDGWYPLLGLRDLGDSWVDKHVPWRDFLAPTVMSEEGRTTFDVTVVDPLTPYPFTSNLSKGKGNHFKGSSQYGAMLLAGHFTHMKIMGTNIVVPPEMIPSARKIIARQQPIWQDIKKQLGTSVQPEAILFLPTGYEVDPGNERFTDQGVGVWGVQRLEQLMAEDEGTTIKGWLPVPNHSSDTQFFRAAITWGMSRQLREQHHNRLAHFIEEQGVDGIDGQKKVITYLEEADKHGRRVYQERIRSLYQAYLRQGNDDFTMRKAIQRLEQKERGGHKG</sequence>
<dbReference type="RefSeq" id="WP_091832332.1">
    <property type="nucleotide sequence ID" value="NZ_FPAA01000001.1"/>
</dbReference>
<feature type="transmembrane region" description="Helical" evidence="1">
    <location>
        <begin position="232"/>
        <end position="249"/>
    </location>
</feature>
<evidence type="ECO:0000256" key="1">
    <source>
        <dbReference type="SAM" id="Phobius"/>
    </source>
</evidence>
<protein>
    <submittedName>
        <fullName evidence="2">ABC-type transport system involved in multi-copper enzyme maturation, permease component</fullName>
    </submittedName>
</protein>
<reference evidence="3" key="1">
    <citation type="submission" date="2016-10" db="EMBL/GenBank/DDBJ databases">
        <authorList>
            <person name="Varghese N."/>
            <person name="Submissions S."/>
        </authorList>
    </citation>
    <scope>NUCLEOTIDE SEQUENCE [LARGE SCALE GENOMIC DNA]</scope>
    <source>
        <strain evidence="3">DSM 45789</strain>
    </source>
</reference>
<evidence type="ECO:0000313" key="2">
    <source>
        <dbReference type="EMBL" id="SFS31427.1"/>
    </source>
</evidence>
<keyword evidence="1" id="KW-0472">Membrane</keyword>
<dbReference type="Proteomes" id="UP000198660">
    <property type="component" value="Unassembled WGS sequence"/>
</dbReference>
<keyword evidence="1" id="KW-0812">Transmembrane</keyword>
<proteinExistence type="predicted"/>
<evidence type="ECO:0000313" key="3">
    <source>
        <dbReference type="Proteomes" id="UP000198660"/>
    </source>
</evidence>
<name>A0A1I6NU01_9BACL</name>
<feature type="transmembrane region" description="Helical" evidence="1">
    <location>
        <begin position="107"/>
        <end position="127"/>
    </location>
</feature>
<organism evidence="2 3">
    <name type="scientific">Marininema halotolerans</name>
    <dbReference type="NCBI Taxonomy" id="1155944"/>
    <lineage>
        <taxon>Bacteria</taxon>
        <taxon>Bacillati</taxon>
        <taxon>Bacillota</taxon>
        <taxon>Bacilli</taxon>
        <taxon>Bacillales</taxon>
        <taxon>Thermoactinomycetaceae</taxon>
        <taxon>Marininema</taxon>
    </lineage>
</organism>
<keyword evidence="1" id="KW-1133">Transmembrane helix</keyword>
<dbReference type="OrthoDB" id="2786532at2"/>
<feature type="transmembrane region" description="Helical" evidence="1">
    <location>
        <begin position="57"/>
        <end position="76"/>
    </location>
</feature>
<dbReference type="AlphaFoldDB" id="A0A1I6NU01"/>
<feature type="transmembrane region" description="Helical" evidence="1">
    <location>
        <begin position="167"/>
        <end position="187"/>
    </location>
</feature>
<accession>A0A1I6NU01</accession>
<feature type="transmembrane region" description="Helical" evidence="1">
    <location>
        <begin position="139"/>
        <end position="160"/>
    </location>
</feature>